<dbReference type="PATRIC" id="fig|1227455.4.peg.1770"/>
<evidence type="ECO:0000313" key="3">
    <source>
        <dbReference type="Proteomes" id="UP000011669"/>
    </source>
</evidence>
<keyword evidence="1" id="KW-1133">Transmembrane helix</keyword>
<comment type="caution">
    <text evidence="2">The sequence shown here is derived from an EMBL/GenBank/DDBJ whole genome shotgun (WGS) entry which is preliminary data.</text>
</comment>
<evidence type="ECO:0000256" key="1">
    <source>
        <dbReference type="SAM" id="Phobius"/>
    </source>
</evidence>
<dbReference type="RefSeq" id="WP_006077583.1">
    <property type="nucleotide sequence ID" value="NZ_AOMD01000021.1"/>
</dbReference>
<proteinExistence type="predicted"/>
<feature type="transmembrane region" description="Helical" evidence="1">
    <location>
        <begin position="33"/>
        <end position="56"/>
    </location>
</feature>
<keyword evidence="1" id="KW-0812">Transmembrane</keyword>
<reference evidence="2 3" key="1">
    <citation type="journal article" date="2014" name="PLoS Genet.">
        <title>Phylogenetically driven sequencing of extremely halophilic archaea reveals strategies for static and dynamic osmo-response.</title>
        <authorList>
            <person name="Becker E.A."/>
            <person name="Seitzer P.M."/>
            <person name="Tritt A."/>
            <person name="Larsen D."/>
            <person name="Krusor M."/>
            <person name="Yao A.I."/>
            <person name="Wu D."/>
            <person name="Madern D."/>
            <person name="Eisen J.A."/>
            <person name="Darling A.E."/>
            <person name="Facciotti M.T."/>
        </authorList>
    </citation>
    <scope>NUCLEOTIDE SEQUENCE [LARGE SCALE GENOMIC DNA]</scope>
    <source>
        <strain evidence="2 3">DSM 5350</strain>
    </source>
</reference>
<feature type="transmembrane region" description="Helical" evidence="1">
    <location>
        <begin position="92"/>
        <end position="110"/>
    </location>
</feature>
<dbReference type="EMBL" id="AOMD01000021">
    <property type="protein sequence ID" value="EMA44713.1"/>
    <property type="molecule type" value="Genomic_DNA"/>
</dbReference>
<protein>
    <submittedName>
        <fullName evidence="2">Uncharacterized protein</fullName>
    </submittedName>
</protein>
<keyword evidence="1" id="KW-0472">Membrane</keyword>
<dbReference type="InParanoid" id="M0MH83"/>
<feature type="transmembrane region" description="Helical" evidence="1">
    <location>
        <begin position="9"/>
        <end position="27"/>
    </location>
</feature>
<name>M0MH83_9EURY</name>
<dbReference type="Pfam" id="PF25957">
    <property type="entry name" value="DUF7994"/>
    <property type="match status" value="1"/>
</dbReference>
<sequence>MKYRRMSRWLGLVDFAVVGGFLAVVGVPESIDIAFPLGGFLVAGVLFVLAGFDTALTALVGWHRLCGAAYFLMAVALFLNVTSGFLRGEGATVSTAGMFGFALVLGFIGVDIARGGRHVGIDPDETV</sequence>
<dbReference type="AlphaFoldDB" id="M0MH83"/>
<gene>
    <name evidence="2" type="ORF">C449_08649</name>
</gene>
<keyword evidence="3" id="KW-1185">Reference proteome</keyword>
<dbReference type="Proteomes" id="UP000011669">
    <property type="component" value="Unassembled WGS sequence"/>
</dbReference>
<evidence type="ECO:0000313" key="2">
    <source>
        <dbReference type="EMBL" id="EMA44713.1"/>
    </source>
</evidence>
<dbReference type="InterPro" id="IPR058307">
    <property type="entry name" value="DUF7994"/>
</dbReference>
<dbReference type="STRING" id="1227455.C449_08649"/>
<dbReference type="OrthoDB" id="214877at2157"/>
<feature type="transmembrane region" description="Helical" evidence="1">
    <location>
        <begin position="68"/>
        <end position="86"/>
    </location>
</feature>
<accession>M0MH83</accession>
<organism evidence="2 3">
    <name type="scientific">Halococcus saccharolyticus DSM 5350</name>
    <dbReference type="NCBI Taxonomy" id="1227455"/>
    <lineage>
        <taxon>Archaea</taxon>
        <taxon>Methanobacteriati</taxon>
        <taxon>Methanobacteriota</taxon>
        <taxon>Stenosarchaea group</taxon>
        <taxon>Halobacteria</taxon>
        <taxon>Halobacteriales</taxon>
        <taxon>Halococcaceae</taxon>
        <taxon>Halococcus</taxon>
    </lineage>
</organism>